<evidence type="ECO:0000313" key="2">
    <source>
        <dbReference type="Proteomes" id="UP000510821"/>
    </source>
</evidence>
<gene>
    <name evidence="1" type="ORF">Sv326_0322</name>
</gene>
<dbReference type="AlphaFoldDB" id="A0A7D6B9R1"/>
<sequence length="98" mass="11796">METINLLPAFRPRNLDRYPRLDTVLMVEAALFRYKSDKKLSWIWKKLPKKVMWTTFITIVDYLEYSGRIHVEKDKTVSWLWDPEGVRKILSNKKLVAR</sequence>
<accession>A0A7D6B9R1</accession>
<protein>
    <submittedName>
        <fullName evidence="1">Uncharacterized protein</fullName>
    </submittedName>
</protein>
<evidence type="ECO:0000313" key="1">
    <source>
        <dbReference type="EMBL" id="QLJ52497.1"/>
    </source>
</evidence>
<dbReference type="KEGG" id="flt:Sv326_0322"/>
<proteinExistence type="predicted"/>
<dbReference type="Proteomes" id="UP000510821">
    <property type="component" value="Chromosome"/>
</dbReference>
<dbReference type="EMBL" id="CP058998">
    <property type="protein sequence ID" value="QLJ52497.1"/>
    <property type="molecule type" value="Genomic_DNA"/>
</dbReference>
<reference evidence="2" key="1">
    <citation type="submission" date="2020-07" db="EMBL/GenBank/DDBJ databases">
        <title>Metabolic diversity and evolutionary history of the archaeal phylum ###Micrarchaeota### uncovered from a freshwater lake metagenome.</title>
        <authorList>
            <person name="Kadnikov V.V."/>
            <person name="Savvichev A.S."/>
            <person name="Mardanov A.V."/>
            <person name="Beletsky A.V."/>
            <person name="Chupakov A.V."/>
            <person name="Kokryatskaya N.M."/>
            <person name="Pimenov N.V."/>
            <person name="Ravin N.V."/>
        </authorList>
    </citation>
    <scope>NUCLEOTIDE SEQUENCE [LARGE SCALE GENOMIC DNA]</scope>
</reference>
<name>A0A7D6B9R1_FERL1</name>
<organism evidence="1 2">
    <name type="scientific">Fermentimicrarchaeum limneticum</name>
    <dbReference type="NCBI Taxonomy" id="2795018"/>
    <lineage>
        <taxon>Archaea</taxon>
        <taxon>Candidatus Micrarchaeota</taxon>
        <taxon>Candidatus Fermentimicrarchaeales</taxon>
        <taxon>Candidatus Fermentimicrarchaeaceae</taxon>
        <taxon>Candidatus Fermentimicrarchaeum</taxon>
    </lineage>
</organism>